<accession>A0A0D3ITF2</accession>
<dbReference type="RefSeq" id="XP_005766966.1">
    <property type="nucleotide sequence ID" value="XM_005766909.1"/>
</dbReference>
<reference evidence="3" key="2">
    <citation type="submission" date="2024-10" db="UniProtKB">
        <authorList>
            <consortium name="EnsemblProtists"/>
        </authorList>
    </citation>
    <scope>IDENTIFICATION</scope>
</reference>
<keyword evidence="4" id="KW-1185">Reference proteome</keyword>
<dbReference type="GeneID" id="17260679"/>
<feature type="region of interest" description="Disordered" evidence="1">
    <location>
        <begin position="114"/>
        <end position="183"/>
    </location>
</feature>
<dbReference type="PaxDb" id="2903-EOD14537"/>
<sequence>MASHRIGARLSGLSPEQLVAFIDEQAPLWSAAALRVAEEHAARLVEQPEWVLSEVLLSPDLAPHILAQLPTKEHAAKGTSADNSRVARIGFHAWHALSDSVSLNLDAAGRVEAAAKEREKERAARDRERTKATAQARPEVAAAQKKRKAADDKKRAVVERLKSQKAQRARAPRRPSRGGGAGGLLSNVLVLGTGAAVYLGVLGDDSSTGEA</sequence>
<dbReference type="HOGENOM" id="CLU_1306858_0_0_1"/>
<feature type="compositionally biased region" description="Basic and acidic residues" evidence="1">
    <location>
        <begin position="114"/>
        <end position="131"/>
    </location>
</feature>
<evidence type="ECO:0000313" key="3">
    <source>
        <dbReference type="EnsemblProtists" id="EOD14537"/>
    </source>
</evidence>
<name>A0A0D3ITF2_EMIH1</name>
<dbReference type="EnsemblProtists" id="EOD14537">
    <property type="protein sequence ID" value="EOD14537"/>
    <property type="gene ID" value="EMIHUDRAFT_448112"/>
</dbReference>
<evidence type="ECO:0000313" key="4">
    <source>
        <dbReference type="Proteomes" id="UP000013827"/>
    </source>
</evidence>
<keyword evidence="2" id="KW-0812">Transmembrane</keyword>
<reference evidence="4" key="1">
    <citation type="journal article" date="2013" name="Nature">
        <title>Pan genome of the phytoplankton Emiliania underpins its global distribution.</title>
        <authorList>
            <person name="Read B.A."/>
            <person name="Kegel J."/>
            <person name="Klute M.J."/>
            <person name="Kuo A."/>
            <person name="Lefebvre S.C."/>
            <person name="Maumus F."/>
            <person name="Mayer C."/>
            <person name="Miller J."/>
            <person name="Monier A."/>
            <person name="Salamov A."/>
            <person name="Young J."/>
            <person name="Aguilar M."/>
            <person name="Claverie J.M."/>
            <person name="Frickenhaus S."/>
            <person name="Gonzalez K."/>
            <person name="Herman E.K."/>
            <person name="Lin Y.C."/>
            <person name="Napier J."/>
            <person name="Ogata H."/>
            <person name="Sarno A.F."/>
            <person name="Shmutz J."/>
            <person name="Schroeder D."/>
            <person name="de Vargas C."/>
            <person name="Verret F."/>
            <person name="von Dassow P."/>
            <person name="Valentin K."/>
            <person name="Van de Peer Y."/>
            <person name="Wheeler G."/>
            <person name="Dacks J.B."/>
            <person name="Delwiche C.F."/>
            <person name="Dyhrman S.T."/>
            <person name="Glockner G."/>
            <person name="John U."/>
            <person name="Richards T."/>
            <person name="Worden A.Z."/>
            <person name="Zhang X."/>
            <person name="Grigoriev I.V."/>
            <person name="Allen A.E."/>
            <person name="Bidle K."/>
            <person name="Borodovsky M."/>
            <person name="Bowler C."/>
            <person name="Brownlee C."/>
            <person name="Cock J.M."/>
            <person name="Elias M."/>
            <person name="Gladyshev V.N."/>
            <person name="Groth M."/>
            <person name="Guda C."/>
            <person name="Hadaegh A."/>
            <person name="Iglesias-Rodriguez M.D."/>
            <person name="Jenkins J."/>
            <person name="Jones B.M."/>
            <person name="Lawson T."/>
            <person name="Leese F."/>
            <person name="Lindquist E."/>
            <person name="Lobanov A."/>
            <person name="Lomsadze A."/>
            <person name="Malik S.B."/>
            <person name="Marsh M.E."/>
            <person name="Mackinder L."/>
            <person name="Mock T."/>
            <person name="Mueller-Roeber B."/>
            <person name="Pagarete A."/>
            <person name="Parker M."/>
            <person name="Probert I."/>
            <person name="Quesneville H."/>
            <person name="Raines C."/>
            <person name="Rensing S.A."/>
            <person name="Riano-Pachon D.M."/>
            <person name="Richier S."/>
            <person name="Rokitta S."/>
            <person name="Shiraiwa Y."/>
            <person name="Soanes D.M."/>
            <person name="van der Giezen M."/>
            <person name="Wahlund T.M."/>
            <person name="Williams B."/>
            <person name="Wilson W."/>
            <person name="Wolfe G."/>
            <person name="Wurch L.L."/>
        </authorList>
    </citation>
    <scope>NUCLEOTIDE SEQUENCE</scope>
</reference>
<feature type="compositionally biased region" description="Basic and acidic residues" evidence="1">
    <location>
        <begin position="149"/>
        <end position="162"/>
    </location>
</feature>
<keyword evidence="2" id="KW-0472">Membrane</keyword>
<proteinExistence type="predicted"/>
<feature type="transmembrane region" description="Helical" evidence="2">
    <location>
        <begin position="178"/>
        <end position="201"/>
    </location>
</feature>
<evidence type="ECO:0000256" key="1">
    <source>
        <dbReference type="SAM" id="MobiDB-lite"/>
    </source>
</evidence>
<dbReference type="KEGG" id="ehx:EMIHUDRAFT_448112"/>
<dbReference type="AlphaFoldDB" id="A0A0D3ITF2"/>
<keyword evidence="2" id="KW-1133">Transmembrane helix</keyword>
<feature type="compositionally biased region" description="Basic residues" evidence="1">
    <location>
        <begin position="163"/>
        <end position="176"/>
    </location>
</feature>
<organism evidence="3 4">
    <name type="scientific">Emiliania huxleyi (strain CCMP1516)</name>
    <dbReference type="NCBI Taxonomy" id="280463"/>
    <lineage>
        <taxon>Eukaryota</taxon>
        <taxon>Haptista</taxon>
        <taxon>Haptophyta</taxon>
        <taxon>Prymnesiophyceae</taxon>
        <taxon>Isochrysidales</taxon>
        <taxon>Noelaerhabdaceae</taxon>
        <taxon>Emiliania</taxon>
    </lineage>
</organism>
<dbReference type="Proteomes" id="UP000013827">
    <property type="component" value="Unassembled WGS sequence"/>
</dbReference>
<evidence type="ECO:0000256" key="2">
    <source>
        <dbReference type="SAM" id="Phobius"/>
    </source>
</evidence>
<protein>
    <submittedName>
        <fullName evidence="3">Uncharacterized protein</fullName>
    </submittedName>
</protein>